<accession>A0A0R3M8T6</accession>
<name>A0A0R3M8T6_9BRAD</name>
<comment type="caution">
    <text evidence="1">The sequence shown here is derived from an EMBL/GenBank/DDBJ whole genome shotgun (WGS) entry which is preliminary data.</text>
</comment>
<dbReference type="Proteomes" id="UP000052023">
    <property type="component" value="Unassembled WGS sequence"/>
</dbReference>
<gene>
    <name evidence="1" type="ORF">CQ13_36995</name>
</gene>
<sequence>MTRSPQHQHSPKIEGIARKLEIVVAELASLSNAARSSMRIIAVFSGSRRSVTLAPRGCSLAFRRGKLRAEKRGGR</sequence>
<proteinExistence type="predicted"/>
<evidence type="ECO:0000313" key="1">
    <source>
        <dbReference type="EMBL" id="KRR16268.1"/>
    </source>
</evidence>
<protein>
    <submittedName>
        <fullName evidence="1">Uncharacterized protein</fullName>
    </submittedName>
</protein>
<reference evidence="1 2" key="1">
    <citation type="submission" date="2014-03" db="EMBL/GenBank/DDBJ databases">
        <title>Bradyrhizobium valentinum sp. nov., isolated from effective nodules of Lupinus mariae-josephae, a lupine endemic of basic-lime soils in Eastern Spain.</title>
        <authorList>
            <person name="Duran D."/>
            <person name="Rey L."/>
            <person name="Navarro A."/>
            <person name="Busquets A."/>
            <person name="Imperial J."/>
            <person name="Ruiz-Argueso T."/>
        </authorList>
    </citation>
    <scope>NUCLEOTIDE SEQUENCE [LARGE SCALE GENOMIC DNA]</scope>
    <source>
        <strain evidence="1 2">Ro19</strain>
    </source>
</reference>
<dbReference type="EMBL" id="LLYA01000220">
    <property type="protein sequence ID" value="KRR16268.1"/>
    <property type="molecule type" value="Genomic_DNA"/>
</dbReference>
<organism evidence="1 2">
    <name type="scientific">Bradyrhizobium retamae</name>
    <dbReference type="NCBI Taxonomy" id="1300035"/>
    <lineage>
        <taxon>Bacteria</taxon>
        <taxon>Pseudomonadati</taxon>
        <taxon>Pseudomonadota</taxon>
        <taxon>Alphaproteobacteria</taxon>
        <taxon>Hyphomicrobiales</taxon>
        <taxon>Nitrobacteraceae</taxon>
        <taxon>Bradyrhizobium</taxon>
    </lineage>
</organism>
<dbReference type="AlphaFoldDB" id="A0A0R3M8T6"/>
<evidence type="ECO:0000313" key="2">
    <source>
        <dbReference type="Proteomes" id="UP000052023"/>
    </source>
</evidence>
<keyword evidence="2" id="KW-1185">Reference proteome</keyword>